<comment type="caution">
    <text evidence="2">The sequence shown here is derived from an EMBL/GenBank/DDBJ whole genome shotgun (WGS) entry which is preliminary data.</text>
</comment>
<dbReference type="EMBL" id="CAJNNV010030995">
    <property type="protein sequence ID" value="CAE8634378.1"/>
    <property type="molecule type" value="Genomic_DNA"/>
</dbReference>
<name>A0A813H9Q9_POLGL</name>
<evidence type="ECO:0000313" key="4">
    <source>
        <dbReference type="Proteomes" id="UP000654075"/>
    </source>
</evidence>
<dbReference type="Proteomes" id="UP000626109">
    <property type="component" value="Unassembled WGS sequence"/>
</dbReference>
<protein>
    <recommendedName>
        <fullName evidence="1">Glycosyl transferase family 25 domain-containing protein</fullName>
    </recommendedName>
</protein>
<reference evidence="2" key="1">
    <citation type="submission" date="2021-02" db="EMBL/GenBank/DDBJ databases">
        <authorList>
            <person name="Dougan E. K."/>
            <person name="Rhodes N."/>
            <person name="Thang M."/>
            <person name="Chan C."/>
        </authorList>
    </citation>
    <scope>NUCLEOTIDE SEQUENCE</scope>
</reference>
<dbReference type="EMBL" id="CAJNNW010035767">
    <property type="protein sequence ID" value="CAE8729915.1"/>
    <property type="molecule type" value="Genomic_DNA"/>
</dbReference>
<dbReference type="CDD" id="cd06532">
    <property type="entry name" value="Glyco_transf_25"/>
    <property type="match status" value="1"/>
</dbReference>
<dbReference type="AlphaFoldDB" id="A0A813H9Q9"/>
<keyword evidence="4" id="KW-1185">Reference proteome</keyword>
<gene>
    <name evidence="2" type="ORF">PGLA1383_LOCUS50028</name>
    <name evidence="3" type="ORF">PGLA2088_LOCUS45566</name>
</gene>
<dbReference type="Proteomes" id="UP000654075">
    <property type="component" value="Unassembled WGS sequence"/>
</dbReference>
<accession>A0A813H9Q9</accession>
<sequence length="328" mass="36538">MLGLLHPQRLPAAGPAAAVYPLSPRHTGKTHPLSDRFVQGRQQWKAVASAAAAVAAAAAHSRRPRAARQAMSTATATAQRAAAQVLPWQSIRGAYCMNMDRRPERWSFMQQQFADLKMPVLRWSAVDGRLLDVQGLAQGGLINPKALQRYFLPDQQKLFGVDLTAGGIGCALSHMEIWRHVILNNPDADDGDYFLVIEDDCQFLPGFSEAQLLARLSQVPDDWQMVYLGGQDLMRRQGELEVGDGVRRLYRGFRETTAYLITVSGCKACLEVSVPMSWQIDTHLSENEVELEGGLSYTVKPRGYCLFPPLVEQERSTFKTDVQKMEHD</sequence>
<evidence type="ECO:0000313" key="3">
    <source>
        <dbReference type="EMBL" id="CAE8729915.1"/>
    </source>
</evidence>
<evidence type="ECO:0000313" key="2">
    <source>
        <dbReference type="EMBL" id="CAE8634378.1"/>
    </source>
</evidence>
<dbReference type="Pfam" id="PF01755">
    <property type="entry name" value="Glyco_transf_25"/>
    <property type="match status" value="1"/>
</dbReference>
<dbReference type="InterPro" id="IPR002654">
    <property type="entry name" value="Glyco_trans_25"/>
</dbReference>
<evidence type="ECO:0000259" key="1">
    <source>
        <dbReference type="Pfam" id="PF01755"/>
    </source>
</evidence>
<dbReference type="OrthoDB" id="416178at2759"/>
<proteinExistence type="predicted"/>
<feature type="domain" description="Glycosyl transferase family 25" evidence="1">
    <location>
        <begin position="95"/>
        <end position="281"/>
    </location>
</feature>
<organism evidence="2 4">
    <name type="scientific">Polarella glacialis</name>
    <name type="common">Dinoflagellate</name>
    <dbReference type="NCBI Taxonomy" id="89957"/>
    <lineage>
        <taxon>Eukaryota</taxon>
        <taxon>Sar</taxon>
        <taxon>Alveolata</taxon>
        <taxon>Dinophyceae</taxon>
        <taxon>Suessiales</taxon>
        <taxon>Suessiaceae</taxon>
        <taxon>Polarella</taxon>
    </lineage>
</organism>